<dbReference type="Proteomes" id="UP000805649">
    <property type="component" value="Unassembled WGS sequence"/>
</dbReference>
<keyword evidence="2" id="KW-1185">Reference proteome</keyword>
<accession>A0ACC3YCF1</accession>
<gene>
    <name evidence="1" type="ORF">CTRU02_215654</name>
</gene>
<dbReference type="EMBL" id="VUJX02000017">
    <property type="protein sequence ID" value="KAL0929488.1"/>
    <property type="molecule type" value="Genomic_DNA"/>
</dbReference>
<sequence>MAYDYSGPWSATTGHQANLRSSPIKPNSTSFSTDVAIEDYISKGLPSTKIILGMPLYGRAFQQTGGLSQTYYGAGNGSWGQGMWDVKALPRPGAMDYHNTTVGASFSYDIEAQEFVSYDSP</sequence>
<evidence type="ECO:0000313" key="1">
    <source>
        <dbReference type="EMBL" id="KAL0929488.1"/>
    </source>
</evidence>
<protein>
    <submittedName>
        <fullName evidence="1">Glycosyl hydrolase family 18</fullName>
    </submittedName>
</protein>
<reference evidence="1 2" key="1">
    <citation type="journal article" date="2020" name="Phytopathology">
        <title>Genome Sequence Resources of Colletotrichum truncatum, C. plurivorum, C. musicola, and C. sojae: Four Species Pathogenic to Soybean (Glycine max).</title>
        <authorList>
            <person name="Rogerio F."/>
            <person name="Boufleur T.R."/>
            <person name="Ciampi-Guillardi M."/>
            <person name="Sukno S.A."/>
            <person name="Thon M.R."/>
            <person name="Massola Junior N.S."/>
            <person name="Baroncelli R."/>
        </authorList>
    </citation>
    <scope>NUCLEOTIDE SEQUENCE [LARGE SCALE GENOMIC DNA]</scope>
    <source>
        <strain evidence="1 2">CMES1059</strain>
    </source>
</reference>
<proteinExistence type="predicted"/>
<organism evidence="1 2">
    <name type="scientific">Colletotrichum truncatum</name>
    <name type="common">Anthracnose fungus</name>
    <name type="synonym">Colletotrichum capsici</name>
    <dbReference type="NCBI Taxonomy" id="5467"/>
    <lineage>
        <taxon>Eukaryota</taxon>
        <taxon>Fungi</taxon>
        <taxon>Dikarya</taxon>
        <taxon>Ascomycota</taxon>
        <taxon>Pezizomycotina</taxon>
        <taxon>Sordariomycetes</taxon>
        <taxon>Hypocreomycetidae</taxon>
        <taxon>Glomerellales</taxon>
        <taxon>Glomerellaceae</taxon>
        <taxon>Colletotrichum</taxon>
        <taxon>Colletotrichum truncatum species complex</taxon>
    </lineage>
</organism>
<evidence type="ECO:0000313" key="2">
    <source>
        <dbReference type="Proteomes" id="UP000805649"/>
    </source>
</evidence>
<keyword evidence="1" id="KW-0378">Hydrolase</keyword>
<comment type="caution">
    <text evidence="1">The sequence shown here is derived from an EMBL/GenBank/DDBJ whole genome shotgun (WGS) entry which is preliminary data.</text>
</comment>
<name>A0ACC3YCF1_COLTU</name>